<evidence type="ECO:0000313" key="3">
    <source>
        <dbReference type="Proteomes" id="UP000297851"/>
    </source>
</evidence>
<comment type="caution">
    <text evidence="2">The sequence shown here is derived from an EMBL/GenBank/DDBJ whole genome shotgun (WGS) entry which is preliminary data.</text>
</comment>
<feature type="compositionally biased region" description="Basic residues" evidence="1">
    <location>
        <begin position="32"/>
        <end position="41"/>
    </location>
</feature>
<feature type="compositionally biased region" description="Basic residues" evidence="1">
    <location>
        <begin position="8"/>
        <end position="18"/>
    </location>
</feature>
<organism evidence="2 3">
    <name type="scientific">Cryobacterium sandaracinum</name>
    <dbReference type="NCBI Taxonomy" id="1259247"/>
    <lineage>
        <taxon>Bacteria</taxon>
        <taxon>Bacillati</taxon>
        <taxon>Actinomycetota</taxon>
        <taxon>Actinomycetes</taxon>
        <taxon>Micrococcales</taxon>
        <taxon>Microbacteriaceae</taxon>
        <taxon>Cryobacterium</taxon>
    </lineage>
</organism>
<gene>
    <name evidence="2" type="ORF">E3T25_16095</name>
</gene>
<evidence type="ECO:0000313" key="2">
    <source>
        <dbReference type="EMBL" id="TFC99186.1"/>
    </source>
</evidence>
<evidence type="ECO:0008006" key="4">
    <source>
        <dbReference type="Google" id="ProtNLM"/>
    </source>
</evidence>
<dbReference type="EMBL" id="SOGO01000042">
    <property type="protein sequence ID" value="TFC99186.1"/>
    <property type="molecule type" value="Genomic_DNA"/>
</dbReference>
<dbReference type="InterPro" id="IPR008868">
    <property type="entry name" value="TniB"/>
</dbReference>
<feature type="region of interest" description="Disordered" evidence="1">
    <location>
        <begin position="1"/>
        <end position="83"/>
    </location>
</feature>
<name>A0ABY2J2N0_9MICO</name>
<dbReference type="InterPro" id="IPR027417">
    <property type="entry name" value="P-loop_NTPase"/>
</dbReference>
<dbReference type="Pfam" id="PF05621">
    <property type="entry name" value="TniB"/>
    <property type="match status" value="1"/>
</dbReference>
<evidence type="ECO:0000256" key="1">
    <source>
        <dbReference type="SAM" id="MobiDB-lite"/>
    </source>
</evidence>
<dbReference type="Gene3D" id="3.40.50.300">
    <property type="entry name" value="P-loop containing nucleotide triphosphate hydrolases"/>
    <property type="match status" value="1"/>
</dbReference>
<dbReference type="SUPFAM" id="SSF52540">
    <property type="entry name" value="P-loop containing nucleoside triphosphate hydrolases"/>
    <property type="match status" value="1"/>
</dbReference>
<reference evidence="2 3" key="1">
    <citation type="submission" date="2019-03" db="EMBL/GenBank/DDBJ databases">
        <title>Genomics of glacier-inhabiting Cryobacterium strains.</title>
        <authorList>
            <person name="Liu Q."/>
            <person name="Xin Y.-H."/>
        </authorList>
    </citation>
    <scope>NUCLEOTIDE SEQUENCE [LARGE SCALE GENOMIC DNA]</scope>
    <source>
        <strain evidence="2 3">TMT2-16</strain>
    </source>
</reference>
<feature type="compositionally biased region" description="Basic and acidic residues" evidence="1">
    <location>
        <begin position="46"/>
        <end position="59"/>
    </location>
</feature>
<keyword evidence="3" id="KW-1185">Reference proteome</keyword>
<accession>A0ABY2J2N0</accession>
<sequence length="443" mass="49528">MPGPQGAPRHRTTRRRLPSRPARSIPAGDRNHQRRSHRHAHAPPQHLRDRGHIRPDRPIQRNPSTQNHQAHPFQPDKGRPIMNSPTIMFPETTKIKPAPRHTKEDLARFLNTIPYEPERHTAAEYAALGTRARTAYDRQRKMFLSGGITIHTPDFLQARLSLAESMNENIHPDRDPSGLILTGDATLGKTTATRMLIRYVHDAYVRQFPDYANHGRVPIVFIEVPATCTGRALMCTFAHFFGMTVARTDTMEMLRQRVVDMMDRVGTRLVVVDELHNLSAANKGNGESVDILRSLHRDVFATFLYAGIDLDTGDLLSGPRGRQIAARFTMMPMERYHPSSEADHEIWRGIIEQFEDALPLLNHKAGSLVALSAYLLERTNGSIGSLGRLINGTANGAVGTTEAVTRALLDKKTIDFAAETARIETLARKTRSRQSAGRIGGTK</sequence>
<protein>
    <recommendedName>
        <fullName evidence="4">AAA family ATPase</fullName>
    </recommendedName>
</protein>
<dbReference type="Proteomes" id="UP000297851">
    <property type="component" value="Unassembled WGS sequence"/>
</dbReference>
<proteinExistence type="predicted"/>